<evidence type="ECO:0000313" key="2">
    <source>
        <dbReference type="EMBL" id="KAA5392039.1"/>
    </source>
</evidence>
<accession>A0A0K2HES9</accession>
<gene>
    <name evidence="5" type="ORF">DWW04_07450</name>
    <name evidence="6" type="ORF">E1I98_13170</name>
    <name evidence="7" type="ORF">E1J06_18500</name>
    <name evidence="3" type="ORF">F2Y51_22470</name>
    <name evidence="2" type="ORF">F2Y58_22825</name>
    <name evidence="1" type="ORF">F2Z07_09865</name>
    <name evidence="4" type="ORF">GKD17_18745</name>
</gene>
<sequence>MIFYVEISVIFRVCENALYDLVMNCLKKCFQTKNSKKVLDIVVFLVKYMYVWNVHQNGQGIINKSV</sequence>
<dbReference type="EMBL" id="VVZV01000009">
    <property type="protein sequence ID" value="KAA5320164.1"/>
    <property type="molecule type" value="Genomic_DNA"/>
</dbReference>
<evidence type="ECO:0000313" key="7">
    <source>
        <dbReference type="EMBL" id="TDB09194.1"/>
    </source>
</evidence>
<evidence type="ECO:0000313" key="5">
    <source>
        <dbReference type="EMBL" id="RGV79676.1"/>
    </source>
</evidence>
<dbReference type="KEGG" id="bdh:GV66_02630"/>
<dbReference type="Proteomes" id="UP000294834">
    <property type="component" value="Unassembled WGS sequence"/>
</dbReference>
<evidence type="ECO:0000313" key="3">
    <source>
        <dbReference type="EMBL" id="KAA5401312.1"/>
    </source>
</evidence>
<reference evidence="5 8" key="1">
    <citation type="submission" date="2018-08" db="EMBL/GenBank/DDBJ databases">
        <title>A genome reference for cultivated species of the human gut microbiota.</title>
        <authorList>
            <person name="Zou Y."/>
            <person name="Xue W."/>
            <person name="Luo G."/>
        </authorList>
    </citation>
    <scope>NUCLEOTIDE SEQUENCE [LARGE SCALE GENOMIC DNA]</scope>
    <source>
        <strain evidence="5 8">AF14-1AC</strain>
    </source>
</reference>
<evidence type="ECO:0000313" key="12">
    <source>
        <dbReference type="Proteomes" id="UP000481616"/>
    </source>
</evidence>
<dbReference type="Proteomes" id="UP000283678">
    <property type="component" value="Unassembled WGS sequence"/>
</dbReference>
<dbReference type="Proteomes" id="UP000441162">
    <property type="component" value="Unassembled WGS sequence"/>
</dbReference>
<evidence type="ECO:0000313" key="11">
    <source>
        <dbReference type="Proteomes" id="UP000441162"/>
    </source>
</evidence>
<dbReference type="EMBL" id="VVYY01000035">
    <property type="protein sequence ID" value="KAA5392039.1"/>
    <property type="molecule type" value="Genomic_DNA"/>
</dbReference>
<evidence type="ECO:0000313" key="6">
    <source>
        <dbReference type="EMBL" id="TDA77213.1"/>
    </source>
</evidence>
<dbReference type="EMBL" id="VVZA01000036">
    <property type="protein sequence ID" value="KAA5401312.1"/>
    <property type="molecule type" value="Genomic_DNA"/>
</dbReference>
<evidence type="ECO:0000313" key="13">
    <source>
        <dbReference type="Proteomes" id="UP000481700"/>
    </source>
</evidence>
<evidence type="ECO:0000313" key="8">
    <source>
        <dbReference type="Proteomes" id="UP000283678"/>
    </source>
</evidence>
<dbReference type="EMBL" id="QRZL01000005">
    <property type="protein sequence ID" value="RGV79676.1"/>
    <property type="molecule type" value="Genomic_DNA"/>
</dbReference>
<evidence type="ECO:0000313" key="4">
    <source>
        <dbReference type="EMBL" id="QJR78253.1"/>
    </source>
</evidence>
<reference evidence="4 14" key="4">
    <citation type="submission" date="2019-11" db="EMBL/GenBank/DDBJ databases">
        <title>Complete genome sequence of Bacteroides dorei DSM 17855.</title>
        <authorList>
            <person name="Russell J.T."/>
        </authorList>
    </citation>
    <scope>NUCLEOTIDE SEQUENCE [LARGE SCALE GENOMIC DNA]</scope>
    <source>
        <strain evidence="4 14">DSM 17855</strain>
    </source>
</reference>
<dbReference type="Proteomes" id="UP000500949">
    <property type="component" value="Chromosome"/>
</dbReference>
<dbReference type="Proteomes" id="UP000294527">
    <property type="component" value="Unassembled WGS sequence"/>
</dbReference>
<proteinExistence type="predicted"/>
<evidence type="ECO:0000313" key="1">
    <source>
        <dbReference type="EMBL" id="KAA5320164.1"/>
    </source>
</evidence>
<dbReference type="AlphaFoldDB" id="A0A0K2HES9"/>
<organism evidence="5 8">
    <name type="scientific">Phocaeicola dorei</name>
    <dbReference type="NCBI Taxonomy" id="357276"/>
    <lineage>
        <taxon>Bacteria</taxon>
        <taxon>Pseudomonadati</taxon>
        <taxon>Bacteroidota</taxon>
        <taxon>Bacteroidia</taxon>
        <taxon>Bacteroidales</taxon>
        <taxon>Bacteroidaceae</taxon>
        <taxon>Phocaeicola</taxon>
    </lineage>
</organism>
<dbReference type="EMBL" id="CP046176">
    <property type="protein sequence ID" value="QJR78253.1"/>
    <property type="molecule type" value="Genomic_DNA"/>
</dbReference>
<dbReference type="EMBL" id="SLTX01000001">
    <property type="protein sequence ID" value="TDB09194.1"/>
    <property type="molecule type" value="Genomic_DNA"/>
</dbReference>
<reference evidence="11 12" key="2">
    <citation type="journal article" date="2019" name="Nat. Med.">
        <title>A library of human gut bacterial isolates paired with longitudinal multiomics data enables mechanistic microbiome research.</title>
        <authorList>
            <person name="Poyet M."/>
            <person name="Groussin M."/>
            <person name="Gibbons S.M."/>
            <person name="Avila-Pacheco J."/>
            <person name="Jiang X."/>
            <person name="Kearney S.M."/>
            <person name="Perrotta A.R."/>
            <person name="Berdy B."/>
            <person name="Zhao S."/>
            <person name="Lieberman T.D."/>
            <person name="Swanson P.K."/>
            <person name="Smith M."/>
            <person name="Roesemann S."/>
            <person name="Alexander J.E."/>
            <person name="Rich S.A."/>
            <person name="Livny J."/>
            <person name="Vlamakis H."/>
            <person name="Clish C."/>
            <person name="Bullock K."/>
            <person name="Deik A."/>
            <person name="Scott J."/>
            <person name="Pierce K.A."/>
            <person name="Xavier R.J."/>
            <person name="Alm E.J."/>
        </authorList>
    </citation>
    <scope>NUCLEOTIDE SEQUENCE [LARGE SCALE GENOMIC DNA]</scope>
    <source>
        <strain evidence="2 12">BIOML-A1</strain>
        <strain evidence="1 13">BIOML-A25</strain>
        <strain evidence="3 11">BIOML-A4</strain>
    </source>
</reference>
<protein>
    <submittedName>
        <fullName evidence="5">Uncharacterized protein</fullName>
    </submittedName>
</protein>
<evidence type="ECO:0000313" key="10">
    <source>
        <dbReference type="Proteomes" id="UP000294834"/>
    </source>
</evidence>
<name>A0A0K2HES9_9BACT</name>
<reference evidence="9 10" key="3">
    <citation type="journal article" date="2019" name="Nat. Microbiol.">
        <title>Genomic variation and strain-specific functional adaptation in the human gut microbiome during early life.</title>
        <authorList>
            <person name="Vatanen T."/>
            <person name="Plichta D.R."/>
            <person name="Somani J."/>
            <person name="Munch P.C."/>
            <person name="Arthur T.D."/>
            <person name="Hall A.B."/>
            <person name="Rudolf S."/>
            <person name="Oakeley E.J."/>
            <person name="Ke X."/>
            <person name="Young R.A."/>
            <person name="Haiser H.J."/>
            <person name="Kolde R."/>
            <person name="Yassour M."/>
            <person name="Luopajarvi K."/>
            <person name="Siljander H."/>
            <person name="Virtanen S.M."/>
            <person name="Ilonen J."/>
            <person name="Uibo R."/>
            <person name="Tillmann V."/>
            <person name="Mokurov S."/>
            <person name="Dorshakova N."/>
            <person name="Porter J.A."/>
            <person name="McHardy A.C."/>
            <person name="Lahdesmaki H."/>
            <person name="Vlamakis H."/>
            <person name="Huttenhower C."/>
            <person name="Knip M."/>
            <person name="Xavier R.J."/>
        </authorList>
    </citation>
    <scope>NUCLEOTIDE SEQUENCE [LARGE SCALE GENOMIC DNA]</scope>
    <source>
        <strain evidence="6 9">RJX1047</strain>
        <strain evidence="7 10">RJX1052</strain>
    </source>
</reference>
<dbReference type="Proteomes" id="UP000481616">
    <property type="component" value="Unassembled WGS sequence"/>
</dbReference>
<evidence type="ECO:0000313" key="14">
    <source>
        <dbReference type="Proteomes" id="UP000500949"/>
    </source>
</evidence>
<evidence type="ECO:0000313" key="9">
    <source>
        <dbReference type="Proteomes" id="UP000294527"/>
    </source>
</evidence>
<dbReference type="EMBL" id="SLTU01000001">
    <property type="protein sequence ID" value="TDA77213.1"/>
    <property type="molecule type" value="Genomic_DNA"/>
</dbReference>
<dbReference type="Proteomes" id="UP000481700">
    <property type="component" value="Unassembled WGS sequence"/>
</dbReference>